<accession>A0A8S3B3Q7</accession>
<comment type="caution">
    <text evidence="1">The sequence shown here is derived from an EMBL/GenBank/DDBJ whole genome shotgun (WGS) entry which is preliminary data.</text>
</comment>
<evidence type="ECO:0000313" key="1">
    <source>
        <dbReference type="EMBL" id="CAF4767107.1"/>
    </source>
</evidence>
<name>A0A8S3B3Q7_9BILA</name>
<sequence length="50" mass="6016">QLFRAIFRRLNQRCLPLKEEDTTRSTPPEFVYTEDVLLPSLVLFLTRVRH</sequence>
<dbReference type="EMBL" id="CAJOBI010140759">
    <property type="protein sequence ID" value="CAF4767107.1"/>
    <property type="molecule type" value="Genomic_DNA"/>
</dbReference>
<dbReference type="AlphaFoldDB" id="A0A8S3B3Q7"/>
<protein>
    <submittedName>
        <fullName evidence="1">Uncharacterized protein</fullName>
    </submittedName>
</protein>
<feature type="non-terminal residue" evidence="1">
    <location>
        <position position="1"/>
    </location>
</feature>
<organism evidence="1 2">
    <name type="scientific">Rotaria magnacalcarata</name>
    <dbReference type="NCBI Taxonomy" id="392030"/>
    <lineage>
        <taxon>Eukaryota</taxon>
        <taxon>Metazoa</taxon>
        <taxon>Spiralia</taxon>
        <taxon>Gnathifera</taxon>
        <taxon>Rotifera</taxon>
        <taxon>Eurotatoria</taxon>
        <taxon>Bdelloidea</taxon>
        <taxon>Philodinida</taxon>
        <taxon>Philodinidae</taxon>
        <taxon>Rotaria</taxon>
    </lineage>
</organism>
<dbReference type="Proteomes" id="UP000676336">
    <property type="component" value="Unassembled WGS sequence"/>
</dbReference>
<reference evidence="1" key="1">
    <citation type="submission" date="2021-02" db="EMBL/GenBank/DDBJ databases">
        <authorList>
            <person name="Nowell W R."/>
        </authorList>
    </citation>
    <scope>NUCLEOTIDE SEQUENCE</scope>
</reference>
<evidence type="ECO:0000313" key="2">
    <source>
        <dbReference type="Proteomes" id="UP000676336"/>
    </source>
</evidence>
<gene>
    <name evidence="1" type="ORF">SMN809_LOCUS45785</name>
</gene>
<proteinExistence type="predicted"/>